<dbReference type="NCBIfam" id="NF037997">
    <property type="entry name" value="Na_Pi_symport"/>
    <property type="match status" value="1"/>
</dbReference>
<proteinExistence type="predicted"/>
<evidence type="ECO:0000313" key="7">
    <source>
        <dbReference type="EMBL" id="GAG45808.1"/>
    </source>
</evidence>
<protein>
    <recommendedName>
        <fullName evidence="8">PhoU domain-containing protein</fullName>
    </recommendedName>
</protein>
<evidence type="ECO:0000256" key="6">
    <source>
        <dbReference type="SAM" id="Phobius"/>
    </source>
</evidence>
<evidence type="ECO:0000256" key="2">
    <source>
        <dbReference type="ARBA" id="ARBA00022475"/>
    </source>
</evidence>
<dbReference type="GO" id="GO:0044341">
    <property type="term" value="P:sodium-dependent phosphate transport"/>
    <property type="evidence" value="ECO:0007669"/>
    <property type="project" value="InterPro"/>
</dbReference>
<accession>X0YAP9</accession>
<dbReference type="Pfam" id="PF02690">
    <property type="entry name" value="Na_Pi_cotrans"/>
    <property type="match status" value="1"/>
</dbReference>
<dbReference type="PANTHER" id="PTHR10010">
    <property type="entry name" value="SOLUTE CARRIER FAMILY 34 SODIUM PHOSPHATE , MEMBER 2-RELATED"/>
    <property type="match status" value="1"/>
</dbReference>
<feature type="transmembrane region" description="Helical" evidence="6">
    <location>
        <begin position="48"/>
        <end position="72"/>
    </location>
</feature>
<name>X0YAP9_9ZZZZ</name>
<gene>
    <name evidence="7" type="ORF">S01H1_80188</name>
</gene>
<comment type="subcellular location">
    <subcellularLocation>
        <location evidence="1">Cell membrane</location>
        <topology evidence="1">Multi-pass membrane protein</topology>
    </subcellularLocation>
</comment>
<organism evidence="7">
    <name type="scientific">marine sediment metagenome</name>
    <dbReference type="NCBI Taxonomy" id="412755"/>
    <lineage>
        <taxon>unclassified sequences</taxon>
        <taxon>metagenomes</taxon>
        <taxon>ecological metagenomes</taxon>
    </lineage>
</organism>
<dbReference type="GO" id="GO:0005436">
    <property type="term" value="F:sodium:phosphate symporter activity"/>
    <property type="evidence" value="ECO:0007669"/>
    <property type="project" value="InterPro"/>
</dbReference>
<evidence type="ECO:0008006" key="8">
    <source>
        <dbReference type="Google" id="ProtNLM"/>
    </source>
</evidence>
<feature type="non-terminal residue" evidence="7">
    <location>
        <position position="86"/>
    </location>
</feature>
<reference evidence="7" key="1">
    <citation type="journal article" date="2014" name="Front. Microbiol.">
        <title>High frequency of phylogenetically diverse reductive dehalogenase-homologous genes in deep subseafloor sedimentary metagenomes.</title>
        <authorList>
            <person name="Kawai M."/>
            <person name="Futagami T."/>
            <person name="Toyoda A."/>
            <person name="Takaki Y."/>
            <person name="Nishi S."/>
            <person name="Hori S."/>
            <person name="Arai W."/>
            <person name="Tsubouchi T."/>
            <person name="Morono Y."/>
            <person name="Uchiyama I."/>
            <person name="Ito T."/>
            <person name="Fujiyama A."/>
            <person name="Inagaki F."/>
            <person name="Takami H."/>
        </authorList>
    </citation>
    <scope>NUCLEOTIDE SEQUENCE</scope>
    <source>
        <strain evidence="7">Expedition CK06-06</strain>
    </source>
</reference>
<sequence length="86" mass="9093">MVTILSAVGGLALFLYGMRVLSQGMEQLAGSKLQEWLDKATNKPWKGATFGAMATSLLQSSSLLMVTMMGLINGGLLTLEQAIGVM</sequence>
<dbReference type="AlphaFoldDB" id="X0YAP9"/>
<dbReference type="GO" id="GO:0005886">
    <property type="term" value="C:plasma membrane"/>
    <property type="evidence" value="ECO:0007669"/>
    <property type="project" value="UniProtKB-SubCell"/>
</dbReference>
<evidence type="ECO:0000256" key="5">
    <source>
        <dbReference type="ARBA" id="ARBA00023136"/>
    </source>
</evidence>
<evidence type="ECO:0000256" key="1">
    <source>
        <dbReference type="ARBA" id="ARBA00004651"/>
    </source>
</evidence>
<comment type="caution">
    <text evidence="7">The sequence shown here is derived from an EMBL/GenBank/DDBJ whole genome shotgun (WGS) entry which is preliminary data.</text>
</comment>
<dbReference type="EMBL" id="BARS01054122">
    <property type="protein sequence ID" value="GAG45808.1"/>
    <property type="molecule type" value="Genomic_DNA"/>
</dbReference>
<keyword evidence="5 6" id="KW-0472">Membrane</keyword>
<evidence type="ECO:0000256" key="4">
    <source>
        <dbReference type="ARBA" id="ARBA00022989"/>
    </source>
</evidence>
<keyword evidence="3 6" id="KW-0812">Transmembrane</keyword>
<keyword evidence="2" id="KW-1003">Cell membrane</keyword>
<evidence type="ECO:0000256" key="3">
    <source>
        <dbReference type="ARBA" id="ARBA00022692"/>
    </source>
</evidence>
<keyword evidence="4 6" id="KW-1133">Transmembrane helix</keyword>
<dbReference type="InterPro" id="IPR003841">
    <property type="entry name" value="Na/Pi_transpt"/>
</dbReference>
<dbReference type="PANTHER" id="PTHR10010:SF46">
    <property type="entry name" value="SODIUM-DEPENDENT PHOSPHATE TRANSPORT PROTEIN 2B"/>
    <property type="match status" value="1"/>
</dbReference>